<organism evidence="2 3">
    <name type="scientific">Candidatus Jettenia ecosi</name>
    <dbReference type="NCBI Taxonomy" id="2494326"/>
    <lineage>
        <taxon>Bacteria</taxon>
        <taxon>Pseudomonadati</taxon>
        <taxon>Planctomycetota</taxon>
        <taxon>Candidatus Brocadiia</taxon>
        <taxon>Candidatus Brocadiales</taxon>
        <taxon>Candidatus Brocadiaceae</taxon>
        <taxon>Candidatus Jettenia</taxon>
    </lineage>
</organism>
<dbReference type="GO" id="GO:0016787">
    <property type="term" value="F:hydrolase activity"/>
    <property type="evidence" value="ECO:0007669"/>
    <property type="project" value="InterPro"/>
</dbReference>
<dbReference type="AlphaFoldDB" id="A0A533Q8D8"/>
<dbReference type="PANTHER" id="PTHR43143">
    <property type="entry name" value="METALLOPHOSPHOESTERASE, CALCINEURIN SUPERFAMILY"/>
    <property type="match status" value="1"/>
</dbReference>
<dbReference type="Gene3D" id="3.60.21.10">
    <property type="match status" value="1"/>
</dbReference>
<proteinExistence type="predicted"/>
<dbReference type="SUPFAM" id="SSF56300">
    <property type="entry name" value="Metallo-dependent phosphatases"/>
    <property type="match status" value="1"/>
</dbReference>
<dbReference type="PANTHER" id="PTHR43143:SF1">
    <property type="entry name" value="SERINE_THREONINE-PROTEIN PHOSPHATASE CPPED1"/>
    <property type="match status" value="1"/>
</dbReference>
<dbReference type="CDD" id="cd00838">
    <property type="entry name" value="MPP_superfamily"/>
    <property type="match status" value="1"/>
</dbReference>
<name>A0A533Q8D8_9BACT</name>
<dbReference type="InterPro" id="IPR051918">
    <property type="entry name" value="STPP_CPPED1"/>
</dbReference>
<protein>
    <recommendedName>
        <fullName evidence="1">Calcineurin-like phosphoesterase domain-containing protein</fullName>
    </recommendedName>
</protein>
<dbReference type="InterPro" id="IPR029052">
    <property type="entry name" value="Metallo-depent_PP-like"/>
</dbReference>
<dbReference type="EMBL" id="SULG01000071">
    <property type="protein sequence ID" value="TLD40936.1"/>
    <property type="molecule type" value="Genomic_DNA"/>
</dbReference>
<evidence type="ECO:0000259" key="1">
    <source>
        <dbReference type="Pfam" id="PF00149"/>
    </source>
</evidence>
<dbReference type="Pfam" id="PF00149">
    <property type="entry name" value="Metallophos"/>
    <property type="match status" value="1"/>
</dbReference>
<gene>
    <name evidence="2" type="ORF">JETT_2813</name>
</gene>
<comment type="caution">
    <text evidence="2">The sequence shown here is derived from an EMBL/GenBank/DDBJ whole genome shotgun (WGS) entry which is preliminary data.</text>
</comment>
<evidence type="ECO:0000313" key="2">
    <source>
        <dbReference type="EMBL" id="TLD40936.1"/>
    </source>
</evidence>
<dbReference type="Proteomes" id="UP000319783">
    <property type="component" value="Unassembled WGS sequence"/>
</dbReference>
<accession>A0A533Q8D8</accession>
<sequence>MRKQTHVTFLIIHFLLLFCIFSQDLYAKTLHFIAYGDTRGDIKVIGKPQIKHNTIAKAIRSMTPDFILFSGDMVYYNEFEKFLEVITNNYTGDATIPLYPAIGNHELMFSERVDELVKEMLRKMGIADKPEEESDSLPSDPSDDGTLEKVWKRLLEEINSLVESRIKTRSREVLCEEIRDKLPPSYSSYLKEVLKDTAEEQSWYSFVRKANELEIKFLILNSSLPDDEEQFQWFLNELQQFSGPKIILEHYPPYSLGIHGCADLIDKESRASRFRDRYVRFFNDSANNVLLIINGHEHNYQRICRMHTTGGVQLPVYIISGGGGAPLAGMGECNASQIPFDGFQCVEFITAYHFVDIIVCTDNNNKVILQGKVFGLRYDLAKGLPDDSAFERQFMKERLELIDDFTLHWQK</sequence>
<evidence type="ECO:0000313" key="3">
    <source>
        <dbReference type="Proteomes" id="UP000319783"/>
    </source>
</evidence>
<dbReference type="InterPro" id="IPR004843">
    <property type="entry name" value="Calcineurin-like_PHP"/>
</dbReference>
<reference evidence="2 3" key="1">
    <citation type="submission" date="2019-04" db="EMBL/GenBank/DDBJ databases">
        <title>Genome of a novel bacterium Candidatus Jettenia ecosi reconstructed from metagenome of an anammox bioreactor.</title>
        <authorList>
            <person name="Mardanov A.V."/>
            <person name="Beletsky A.V."/>
            <person name="Ravin N.V."/>
            <person name="Botchkova E.A."/>
            <person name="Litti Y.V."/>
            <person name="Nozhevnikova A.N."/>
        </authorList>
    </citation>
    <scope>NUCLEOTIDE SEQUENCE [LARGE SCALE GENOMIC DNA]</scope>
    <source>
        <strain evidence="2">J2</strain>
    </source>
</reference>
<feature type="domain" description="Calcineurin-like phosphoesterase" evidence="1">
    <location>
        <begin position="55"/>
        <end position="300"/>
    </location>
</feature>